<evidence type="ECO:0000313" key="5">
    <source>
        <dbReference type="EMBL" id="CAB9515588.1"/>
    </source>
</evidence>
<keyword evidence="2" id="KW-1133">Transmembrane helix</keyword>
<keyword evidence="1" id="KW-0328">Glycosyltransferase</keyword>
<evidence type="ECO:0000313" key="6">
    <source>
        <dbReference type="Proteomes" id="UP001153069"/>
    </source>
</evidence>
<name>A0A9N8HHR4_9STRA</name>
<dbReference type="AlphaFoldDB" id="A0A9N8HHR4"/>
<dbReference type="PANTHER" id="PTHR45947">
    <property type="entry name" value="SULFOQUINOVOSYL TRANSFERASE SQD2"/>
    <property type="match status" value="1"/>
</dbReference>
<dbReference type="Pfam" id="PF13439">
    <property type="entry name" value="Glyco_transf_4"/>
    <property type="match status" value="1"/>
</dbReference>
<keyword evidence="6" id="KW-1185">Reference proteome</keyword>
<accession>A0A9N8HHR4</accession>
<keyword evidence="2" id="KW-0472">Membrane</keyword>
<dbReference type="InterPro" id="IPR001296">
    <property type="entry name" value="Glyco_trans_1"/>
</dbReference>
<keyword evidence="2" id="KW-0812">Transmembrane</keyword>
<dbReference type="Pfam" id="PF00534">
    <property type="entry name" value="Glycos_transf_1"/>
    <property type="match status" value="1"/>
</dbReference>
<organism evidence="5 6">
    <name type="scientific">Seminavis robusta</name>
    <dbReference type="NCBI Taxonomy" id="568900"/>
    <lineage>
        <taxon>Eukaryota</taxon>
        <taxon>Sar</taxon>
        <taxon>Stramenopiles</taxon>
        <taxon>Ochrophyta</taxon>
        <taxon>Bacillariophyta</taxon>
        <taxon>Bacillariophyceae</taxon>
        <taxon>Bacillariophycidae</taxon>
        <taxon>Naviculales</taxon>
        <taxon>Naviculaceae</taxon>
        <taxon>Seminavis</taxon>
    </lineage>
</organism>
<dbReference type="CDD" id="cd03814">
    <property type="entry name" value="GT4-like"/>
    <property type="match status" value="1"/>
</dbReference>
<comment type="caution">
    <text evidence="5">The sequence shown here is derived from an EMBL/GenBank/DDBJ whole genome shotgun (WGS) entry which is preliminary data.</text>
</comment>
<dbReference type="GO" id="GO:0016757">
    <property type="term" value="F:glycosyltransferase activity"/>
    <property type="evidence" value="ECO:0007669"/>
    <property type="project" value="UniProtKB-KW"/>
</dbReference>
<feature type="transmembrane region" description="Helical" evidence="2">
    <location>
        <begin position="382"/>
        <end position="407"/>
    </location>
</feature>
<dbReference type="SUPFAM" id="SSF53756">
    <property type="entry name" value="UDP-Glycosyltransferase/glycogen phosphorylase"/>
    <property type="match status" value="1"/>
</dbReference>
<keyword evidence="1" id="KW-0808">Transferase</keyword>
<dbReference type="Gene3D" id="3.40.50.2000">
    <property type="entry name" value="Glycogen Phosphorylase B"/>
    <property type="match status" value="2"/>
</dbReference>
<feature type="domain" description="Glycosyltransferase subfamily 4-like N-terminal" evidence="4">
    <location>
        <begin position="23"/>
        <end position="180"/>
    </location>
</feature>
<proteinExistence type="predicted"/>
<dbReference type="PANTHER" id="PTHR45947:SF3">
    <property type="entry name" value="SULFOQUINOVOSYL TRANSFERASE SQD2"/>
    <property type="match status" value="1"/>
</dbReference>
<dbReference type="InterPro" id="IPR028098">
    <property type="entry name" value="Glyco_trans_4-like_N"/>
</dbReference>
<evidence type="ECO:0000256" key="2">
    <source>
        <dbReference type="SAM" id="Phobius"/>
    </source>
</evidence>
<evidence type="ECO:0000256" key="1">
    <source>
        <dbReference type="ARBA" id="ARBA00022676"/>
    </source>
</evidence>
<gene>
    <name evidence="5" type="ORF">SEMRO_725_G193350.1</name>
</gene>
<dbReference type="Proteomes" id="UP001153069">
    <property type="component" value="Unassembled WGS sequence"/>
</dbReference>
<sequence>MMKNATNTKRRILIVSDVAVTLSGVATALGNTERILSKWGHEVLYVTPTTLDLWTIPLIGVDNGFKLAFPYPHSSKIERVIDEFNPDCVHVSTEASLGKFVRTLCLKKGWRFSTAFHTMSAEFLECTIGIPAWVSWEQLRQFHSESASVMAPTQSVRGILQEKGWDHGTLKHWSRGVNAELFYPREKDPVKFPKQNGPILMYVGRVSVEKGIEEFLKLPIQKGTKYVVGDGMQRQYLEKKFPSVIFLGYIKGDDLATAYSNADVIVFPSKTDTFGNTITEALACGTPVAAFPAPGPLDTIGNKKEVGSVNEDLAQAIEDALTHGDSEICAKYVRENYTWEIATQQFLDNLVFRHNPKGHALEGVHKKTDGDVECLAQESESMLLVSSIMSLGAVIFEGLLLITYVFLRCLRLVPSYTLKLLFRNLQRDE</sequence>
<dbReference type="OrthoDB" id="443318at2759"/>
<dbReference type="EMBL" id="CAICTM010000724">
    <property type="protein sequence ID" value="CAB9515588.1"/>
    <property type="molecule type" value="Genomic_DNA"/>
</dbReference>
<evidence type="ECO:0000259" key="3">
    <source>
        <dbReference type="Pfam" id="PF00534"/>
    </source>
</evidence>
<evidence type="ECO:0000259" key="4">
    <source>
        <dbReference type="Pfam" id="PF13439"/>
    </source>
</evidence>
<protein>
    <submittedName>
        <fullName evidence="5">GDP-mannose-dependent alpha-mannosyltransferase</fullName>
    </submittedName>
</protein>
<dbReference type="InterPro" id="IPR050194">
    <property type="entry name" value="Glycosyltransferase_grp1"/>
</dbReference>
<feature type="domain" description="Glycosyl transferase family 1" evidence="3">
    <location>
        <begin position="186"/>
        <end position="330"/>
    </location>
</feature>
<reference evidence="5" key="1">
    <citation type="submission" date="2020-06" db="EMBL/GenBank/DDBJ databases">
        <authorList>
            <consortium name="Plant Systems Biology data submission"/>
        </authorList>
    </citation>
    <scope>NUCLEOTIDE SEQUENCE</scope>
    <source>
        <strain evidence="5">D6</strain>
    </source>
</reference>